<proteinExistence type="predicted"/>
<gene>
    <name evidence="5" type="ORF">MPLG2_3493</name>
</gene>
<feature type="domain" description="Helicase ATP-binding" evidence="3">
    <location>
        <begin position="57"/>
        <end position="249"/>
    </location>
</feature>
<dbReference type="Proteomes" id="UP000238164">
    <property type="component" value="Chromosome 1"/>
</dbReference>
<dbReference type="InterPro" id="IPR011545">
    <property type="entry name" value="DEAD/DEAH_box_helicase_dom"/>
</dbReference>
<dbReference type="InterPro" id="IPR018973">
    <property type="entry name" value="MZB"/>
</dbReference>
<dbReference type="EMBL" id="LT985188">
    <property type="protein sequence ID" value="SPD88523.1"/>
    <property type="molecule type" value="Genomic_DNA"/>
</dbReference>
<dbReference type="Pfam" id="PF09369">
    <property type="entry name" value="MZB"/>
    <property type="match status" value="1"/>
</dbReference>
<dbReference type="InterPro" id="IPR022307">
    <property type="entry name" value="Helicase_put_actinobac"/>
</dbReference>
<keyword evidence="5" id="KW-0347">Helicase</keyword>
<evidence type="ECO:0000256" key="2">
    <source>
        <dbReference type="ARBA" id="ARBA00022840"/>
    </source>
</evidence>
<dbReference type="KEGG" id="mgg:MPLG2_3493"/>
<dbReference type="RefSeq" id="WP_105187012.1">
    <property type="nucleotide sequence ID" value="NZ_BAAAGO010000001.1"/>
</dbReference>
<dbReference type="PANTHER" id="PTHR47957:SF3">
    <property type="entry name" value="ATP-DEPENDENT HELICASE HRQ1"/>
    <property type="match status" value="1"/>
</dbReference>
<dbReference type="InterPro" id="IPR001650">
    <property type="entry name" value="Helicase_C-like"/>
</dbReference>
<dbReference type="GO" id="GO:0036297">
    <property type="term" value="P:interstrand cross-link repair"/>
    <property type="evidence" value="ECO:0007669"/>
    <property type="project" value="TreeGrafter"/>
</dbReference>
<dbReference type="InterPro" id="IPR027417">
    <property type="entry name" value="P-loop_NTPase"/>
</dbReference>
<dbReference type="InterPro" id="IPR055227">
    <property type="entry name" value="HRQ1_WHD"/>
</dbReference>
<dbReference type="GO" id="GO:0003676">
    <property type="term" value="F:nucleic acid binding"/>
    <property type="evidence" value="ECO:0007669"/>
    <property type="project" value="InterPro"/>
</dbReference>
<evidence type="ECO:0000313" key="6">
    <source>
        <dbReference type="Proteomes" id="UP000238164"/>
    </source>
</evidence>
<evidence type="ECO:0000256" key="1">
    <source>
        <dbReference type="ARBA" id="ARBA00022741"/>
    </source>
</evidence>
<keyword evidence="2" id="KW-0067">ATP-binding</keyword>
<evidence type="ECO:0000259" key="3">
    <source>
        <dbReference type="PROSITE" id="PS51192"/>
    </source>
</evidence>
<dbReference type="SMART" id="SM00490">
    <property type="entry name" value="HELICc"/>
    <property type="match status" value="1"/>
</dbReference>
<dbReference type="GO" id="GO:0005524">
    <property type="term" value="F:ATP binding"/>
    <property type="evidence" value="ECO:0007669"/>
    <property type="project" value="UniProtKB-KW"/>
</dbReference>
<keyword evidence="5" id="KW-0378">Hydrolase</keyword>
<dbReference type="CDD" id="cd17923">
    <property type="entry name" value="DEXHc_Hrq1-like"/>
    <property type="match status" value="1"/>
</dbReference>
<dbReference type="GO" id="GO:0043138">
    <property type="term" value="F:3'-5' DNA helicase activity"/>
    <property type="evidence" value="ECO:0007669"/>
    <property type="project" value="TreeGrafter"/>
</dbReference>
<sequence>MAVPEWIANAPEVRHVHHRPARLGLTAEVPAWVSPGARAALAEQGITALWQHQRVAASAAFEGRHVAISTSTASGKSLAYLLPIYAATAEGTIGHDVAVHRWAPATRAHTALYLAPTKALAHDQARRAREFGGQSWRLTTLDGDSEAEERRFARDFATFVLTNPDMLHRSVLPGHDRWQGFLRSLRYVVIDEAHRYRGVFGAHVASVLRRLRRLCRHYGADPVFISASGTIAEPARHLERLAGVYDALAVDRDSCTRPALDFVVWQAAADPHREAAAMLTRLVDNGYQALAFTTSRIQAELVADQARRHCIDPDGIASYRAGYLANDRRELEAALSTGRLRGVACTNALELGVDITGMDAVLSIGFPGSLAALWQQAGRAGRDGRDAFAMLIARPDPLDTWLCDHPEALFESPIEATVLHPQQPAVLSAHLAAAAQELALTSGDEQFFGPTMLPILERLADRGVLRRRGDAWYWTSQQRAVDSIDLRSIAGTGVEIVQSATGRVIGQVDATAADRTVHEGAVYLHQGEQWLVEQYDLAAGVALCRQQRAEWFTQAQGTTDVRIIGTDRQRTLGDATLFAGTIELTSQITGYLRRDSVTGAVWDSTPLDLPRRTFRTRALWWTLPSPDSKHAHGLDERDLAGGLHAAEHAAIGLLPGFAPCDRGDIGGLSTVHHTDTGAPTVFVHDGLPGGSGFADEGYRVAERWLAATLQLLEACGCDKGCPRCVVSPACGSGNHPLDRVAAIAVLRPMVAGSTEAPHGTPVTLPA</sequence>
<dbReference type="OrthoDB" id="143059at2"/>
<evidence type="ECO:0000313" key="5">
    <source>
        <dbReference type="EMBL" id="SPD88523.1"/>
    </source>
</evidence>
<dbReference type="PANTHER" id="PTHR47957">
    <property type="entry name" value="ATP-DEPENDENT HELICASE HRQ1"/>
    <property type="match status" value="1"/>
</dbReference>
<dbReference type="Pfam" id="PF22982">
    <property type="entry name" value="WHD_HRQ1"/>
    <property type="match status" value="1"/>
</dbReference>
<evidence type="ECO:0000259" key="4">
    <source>
        <dbReference type="PROSITE" id="PS51194"/>
    </source>
</evidence>
<dbReference type="Pfam" id="PF00270">
    <property type="entry name" value="DEAD"/>
    <property type="match status" value="1"/>
</dbReference>
<dbReference type="Pfam" id="PF00271">
    <property type="entry name" value="Helicase_C"/>
    <property type="match status" value="1"/>
</dbReference>
<dbReference type="PROSITE" id="PS51192">
    <property type="entry name" value="HELICASE_ATP_BIND_1"/>
    <property type="match status" value="1"/>
</dbReference>
<dbReference type="SMART" id="SM00487">
    <property type="entry name" value="DEXDc"/>
    <property type="match status" value="1"/>
</dbReference>
<dbReference type="PROSITE" id="PS51194">
    <property type="entry name" value="HELICASE_CTER"/>
    <property type="match status" value="1"/>
</dbReference>
<reference evidence="5 6" key="1">
    <citation type="submission" date="2018-02" db="EMBL/GenBank/DDBJ databases">
        <authorList>
            <person name="Cohen D.B."/>
            <person name="Kent A.D."/>
        </authorList>
    </citation>
    <scope>NUCLEOTIDE SEQUENCE [LARGE SCALE GENOMIC DNA]</scope>
    <source>
        <strain evidence="5">1</strain>
    </source>
</reference>
<dbReference type="InterPro" id="IPR014001">
    <property type="entry name" value="Helicase_ATP-bd"/>
</dbReference>
<dbReference type="NCBIfam" id="TIGR03817">
    <property type="entry name" value="DECH_helic"/>
    <property type="match status" value="1"/>
</dbReference>
<dbReference type="Gene3D" id="3.40.50.300">
    <property type="entry name" value="P-loop containing nucleotide triphosphate hydrolases"/>
    <property type="match status" value="2"/>
</dbReference>
<dbReference type="SUPFAM" id="SSF52540">
    <property type="entry name" value="P-loop containing nucleoside triphosphate hydrolases"/>
    <property type="match status" value="1"/>
</dbReference>
<name>A0A2N9JLS1_9ACTN</name>
<protein>
    <submittedName>
        <fullName evidence="5">Helicase, C-terminal:DEAD/DEAH box helicase, N-terminal</fullName>
    </submittedName>
</protein>
<dbReference type="AlphaFoldDB" id="A0A2N9JLS1"/>
<organism evidence="5 6">
    <name type="scientific">Micropruina glycogenica</name>
    <dbReference type="NCBI Taxonomy" id="75385"/>
    <lineage>
        <taxon>Bacteria</taxon>
        <taxon>Bacillati</taxon>
        <taxon>Actinomycetota</taxon>
        <taxon>Actinomycetes</taxon>
        <taxon>Propionibacteriales</taxon>
        <taxon>Nocardioidaceae</taxon>
        <taxon>Micropruina</taxon>
    </lineage>
</organism>
<dbReference type="GO" id="GO:0006289">
    <property type="term" value="P:nucleotide-excision repair"/>
    <property type="evidence" value="ECO:0007669"/>
    <property type="project" value="TreeGrafter"/>
</dbReference>
<keyword evidence="6" id="KW-1185">Reference proteome</keyword>
<keyword evidence="1" id="KW-0547">Nucleotide-binding</keyword>
<feature type="domain" description="Helicase C-terminal" evidence="4">
    <location>
        <begin position="278"/>
        <end position="425"/>
    </location>
</feature>
<dbReference type="CDD" id="cd18797">
    <property type="entry name" value="SF2_C_Hrq"/>
    <property type="match status" value="1"/>
</dbReference>
<accession>A0A2N9JLS1</accession>